<dbReference type="SUPFAM" id="SSF81822">
    <property type="entry name" value="RuBisCo LSMT C-terminal, substrate-binding domain"/>
    <property type="match status" value="1"/>
</dbReference>
<dbReference type="Pfam" id="PF09273">
    <property type="entry name" value="Rubis-subs-bind"/>
    <property type="match status" value="1"/>
</dbReference>
<dbReference type="Proteomes" id="UP000815325">
    <property type="component" value="Unassembled WGS sequence"/>
</dbReference>
<keyword evidence="4" id="KW-1185">Reference proteome</keyword>
<reference evidence="3" key="1">
    <citation type="submission" date="2017-08" db="EMBL/GenBank/DDBJ databases">
        <authorList>
            <person name="Polle J.E."/>
            <person name="Barry K."/>
            <person name="Cushman J."/>
            <person name="Schmutz J."/>
            <person name="Tran D."/>
            <person name="Hathwaick L.T."/>
            <person name="Yim W.C."/>
            <person name="Jenkins J."/>
            <person name="Mckie-Krisberg Z.M."/>
            <person name="Prochnik S."/>
            <person name="Lindquist E."/>
            <person name="Dockter R.B."/>
            <person name="Adam C."/>
            <person name="Molina H."/>
            <person name="Bunkerborg J."/>
            <person name="Jin E."/>
            <person name="Buchheim M."/>
            <person name="Magnuson J."/>
        </authorList>
    </citation>
    <scope>NUCLEOTIDE SEQUENCE</scope>
    <source>
        <strain evidence="3">CCAP 19/18</strain>
    </source>
</reference>
<sequence>LGWPDHQSDRMTAGLHPSHLLTPFNAKDRELCHHLLTPLYAEDHELVGSIAAQSSELTALTLLLLAERAKGDSSPHSALFASLPLSVCILAGECLVLLLFAYCHAWHARSMTGVGQSPANMHLVSFSCPRHGTCVHMDVFSQLQMSLSPCCRIIFCFPQNGHGMNRGIHRCSMLVRGQHWTAQIDHIASEICLAWMLESPLRNGTEILISDPRPNSELILATGRVYPNNPSDFLLWKANLIKTDRYFLLKNQILESLGYGIEEEFPVYADRMPTQLLAYLRMARVQDPGLLAKVNFEKDVMLSDLNEYEILQILMGDCRERLQAYPLSVEEEIKYSQDPKLSPKQRLACQLRTEEKRIVSGTMDGVRNKLAPIRGIPTKQGLQNPNQDLLDIFAFWDSVPRLPQIVFGSIAS</sequence>
<keyword evidence="1" id="KW-1133">Transmembrane helix</keyword>
<name>A0ABQ7FXS4_DUNSA</name>
<keyword evidence="1" id="KW-0472">Membrane</keyword>
<feature type="non-terminal residue" evidence="3">
    <location>
        <position position="1"/>
    </location>
</feature>
<organism evidence="3 4">
    <name type="scientific">Dunaliella salina</name>
    <name type="common">Green alga</name>
    <name type="synonym">Protococcus salinus</name>
    <dbReference type="NCBI Taxonomy" id="3046"/>
    <lineage>
        <taxon>Eukaryota</taxon>
        <taxon>Viridiplantae</taxon>
        <taxon>Chlorophyta</taxon>
        <taxon>core chlorophytes</taxon>
        <taxon>Chlorophyceae</taxon>
        <taxon>CS clade</taxon>
        <taxon>Chlamydomonadales</taxon>
        <taxon>Dunaliellaceae</taxon>
        <taxon>Dunaliella</taxon>
    </lineage>
</organism>
<evidence type="ECO:0000256" key="1">
    <source>
        <dbReference type="SAM" id="Phobius"/>
    </source>
</evidence>
<protein>
    <submittedName>
        <fullName evidence="3">Rubisco LSMT substrate-binding-domain-containing protein</fullName>
    </submittedName>
</protein>
<dbReference type="InterPro" id="IPR015353">
    <property type="entry name" value="Rubisco_LSMT_subst-bd"/>
</dbReference>
<feature type="domain" description="Rubisco LSMT substrate-binding" evidence="2">
    <location>
        <begin position="242"/>
        <end position="358"/>
    </location>
</feature>
<evidence type="ECO:0000259" key="2">
    <source>
        <dbReference type="Pfam" id="PF09273"/>
    </source>
</evidence>
<keyword evidence="1" id="KW-0812">Transmembrane</keyword>
<comment type="caution">
    <text evidence="3">The sequence shown here is derived from an EMBL/GenBank/DDBJ whole genome shotgun (WGS) entry which is preliminary data.</text>
</comment>
<gene>
    <name evidence="3" type="ORF">DUNSADRAFT_1240</name>
</gene>
<evidence type="ECO:0000313" key="3">
    <source>
        <dbReference type="EMBL" id="KAF5827149.1"/>
    </source>
</evidence>
<dbReference type="Gene3D" id="3.90.1420.10">
    <property type="entry name" value="Rubisco LSMT, substrate-binding domain"/>
    <property type="match status" value="1"/>
</dbReference>
<proteinExistence type="predicted"/>
<evidence type="ECO:0000313" key="4">
    <source>
        <dbReference type="Proteomes" id="UP000815325"/>
    </source>
</evidence>
<dbReference type="InterPro" id="IPR036464">
    <property type="entry name" value="Rubisco_LSMT_subst-bd_sf"/>
</dbReference>
<accession>A0ABQ7FXS4</accession>
<feature type="transmembrane region" description="Helical" evidence="1">
    <location>
        <begin position="78"/>
        <end position="102"/>
    </location>
</feature>
<feature type="non-terminal residue" evidence="3">
    <location>
        <position position="412"/>
    </location>
</feature>
<dbReference type="EMBL" id="MU070579">
    <property type="protein sequence ID" value="KAF5827149.1"/>
    <property type="molecule type" value="Genomic_DNA"/>
</dbReference>